<dbReference type="AlphaFoldDB" id="A0A432W4I0"/>
<dbReference type="GO" id="GO:0043565">
    <property type="term" value="F:sequence-specific DNA binding"/>
    <property type="evidence" value="ECO:0007669"/>
    <property type="project" value="InterPro"/>
</dbReference>
<protein>
    <recommendedName>
        <fullName evidence="4">HTH araC/xylS-type domain-containing protein</fullName>
    </recommendedName>
</protein>
<feature type="domain" description="HTH araC/xylS-type" evidence="4">
    <location>
        <begin position="1"/>
        <end position="51"/>
    </location>
</feature>
<dbReference type="GO" id="GO:0003700">
    <property type="term" value="F:DNA-binding transcription factor activity"/>
    <property type="evidence" value="ECO:0007669"/>
    <property type="project" value="InterPro"/>
</dbReference>
<keyword evidence="6" id="KW-1185">Reference proteome</keyword>
<dbReference type="InterPro" id="IPR050204">
    <property type="entry name" value="AraC_XylS_family_regulators"/>
</dbReference>
<dbReference type="SUPFAM" id="SSF46689">
    <property type="entry name" value="Homeodomain-like"/>
    <property type="match status" value="1"/>
</dbReference>
<evidence type="ECO:0000256" key="3">
    <source>
        <dbReference type="ARBA" id="ARBA00023163"/>
    </source>
</evidence>
<accession>A0A432W4I0</accession>
<dbReference type="InterPro" id="IPR018060">
    <property type="entry name" value="HTH_AraC"/>
</dbReference>
<evidence type="ECO:0000256" key="1">
    <source>
        <dbReference type="ARBA" id="ARBA00023015"/>
    </source>
</evidence>
<dbReference type="PANTHER" id="PTHR46796">
    <property type="entry name" value="HTH-TYPE TRANSCRIPTIONAL ACTIVATOR RHAS-RELATED"/>
    <property type="match status" value="1"/>
</dbReference>
<organism evidence="5 6">
    <name type="scientific">Aliidiomarina minuta</name>
    <dbReference type="NCBI Taxonomy" id="880057"/>
    <lineage>
        <taxon>Bacteria</taxon>
        <taxon>Pseudomonadati</taxon>
        <taxon>Pseudomonadota</taxon>
        <taxon>Gammaproteobacteria</taxon>
        <taxon>Alteromonadales</taxon>
        <taxon>Idiomarinaceae</taxon>
        <taxon>Aliidiomarina</taxon>
    </lineage>
</organism>
<evidence type="ECO:0000313" key="5">
    <source>
        <dbReference type="EMBL" id="RUO24360.1"/>
    </source>
</evidence>
<gene>
    <name evidence="5" type="ORF">CWE09_10830</name>
</gene>
<keyword evidence="3" id="KW-0804">Transcription</keyword>
<keyword evidence="2" id="KW-0238">DNA-binding</keyword>
<evidence type="ECO:0000313" key="6">
    <source>
        <dbReference type="Proteomes" id="UP000288293"/>
    </source>
</evidence>
<reference evidence="5 6" key="1">
    <citation type="journal article" date="2011" name="Front. Microbiol.">
        <title>Genomic signatures of strain selection and enhancement in Bacillus atrophaeus var. globigii, a historical biowarfare simulant.</title>
        <authorList>
            <person name="Gibbons H.S."/>
            <person name="Broomall S.M."/>
            <person name="McNew L.A."/>
            <person name="Daligault H."/>
            <person name="Chapman C."/>
            <person name="Bruce D."/>
            <person name="Karavis M."/>
            <person name="Krepps M."/>
            <person name="McGregor P.A."/>
            <person name="Hong C."/>
            <person name="Park K.H."/>
            <person name="Akmal A."/>
            <person name="Feldman A."/>
            <person name="Lin J.S."/>
            <person name="Chang W.E."/>
            <person name="Higgs B.W."/>
            <person name="Demirev P."/>
            <person name="Lindquist J."/>
            <person name="Liem A."/>
            <person name="Fochler E."/>
            <person name="Read T.D."/>
            <person name="Tapia R."/>
            <person name="Johnson S."/>
            <person name="Bishop-Lilly K.A."/>
            <person name="Detter C."/>
            <person name="Han C."/>
            <person name="Sozhamannan S."/>
            <person name="Rosenzweig C.N."/>
            <person name="Skowronski E.W."/>
        </authorList>
    </citation>
    <scope>NUCLEOTIDE SEQUENCE [LARGE SCALE GENOMIC DNA]</scope>
    <source>
        <strain evidence="5 6">MLST1</strain>
    </source>
</reference>
<dbReference type="Proteomes" id="UP000288293">
    <property type="component" value="Unassembled WGS sequence"/>
</dbReference>
<comment type="caution">
    <text evidence="5">The sequence shown here is derived from an EMBL/GenBank/DDBJ whole genome shotgun (WGS) entry which is preliminary data.</text>
</comment>
<evidence type="ECO:0000259" key="4">
    <source>
        <dbReference type="PROSITE" id="PS01124"/>
    </source>
</evidence>
<dbReference type="EMBL" id="PIPL01000002">
    <property type="protein sequence ID" value="RUO24360.1"/>
    <property type="molecule type" value="Genomic_DNA"/>
</dbReference>
<dbReference type="PROSITE" id="PS01124">
    <property type="entry name" value="HTH_ARAC_FAMILY_2"/>
    <property type="match status" value="1"/>
</dbReference>
<dbReference type="Gene3D" id="1.10.10.60">
    <property type="entry name" value="Homeodomain-like"/>
    <property type="match status" value="1"/>
</dbReference>
<name>A0A432W4I0_9GAMM</name>
<proteinExistence type="predicted"/>
<evidence type="ECO:0000256" key="2">
    <source>
        <dbReference type="ARBA" id="ARBA00023125"/>
    </source>
</evidence>
<dbReference type="Pfam" id="PF12833">
    <property type="entry name" value="HTH_18"/>
    <property type="match status" value="1"/>
</dbReference>
<sequence length="68" mass="7685">MIRFQQTSVLLSHSDMPLAQIAVELGYADQSHMTHQFSRFFGQPPARARQHVAFLQDQNLASINTRGS</sequence>
<dbReference type="InterPro" id="IPR009057">
    <property type="entry name" value="Homeodomain-like_sf"/>
</dbReference>
<keyword evidence="1" id="KW-0805">Transcription regulation</keyword>